<gene>
    <name evidence="1" type="ORF">G5I_03717</name>
</gene>
<dbReference type="AlphaFoldDB" id="F4WDQ9"/>
<proteinExistence type="predicted"/>
<dbReference type="InParanoid" id="F4WDQ9"/>
<organism evidence="2">
    <name type="scientific">Acromyrmex echinatior</name>
    <name type="common">Panamanian leafcutter ant</name>
    <name type="synonym">Acromyrmex octospinosus echinatior</name>
    <dbReference type="NCBI Taxonomy" id="103372"/>
    <lineage>
        <taxon>Eukaryota</taxon>
        <taxon>Metazoa</taxon>
        <taxon>Ecdysozoa</taxon>
        <taxon>Arthropoda</taxon>
        <taxon>Hexapoda</taxon>
        <taxon>Insecta</taxon>
        <taxon>Pterygota</taxon>
        <taxon>Neoptera</taxon>
        <taxon>Endopterygota</taxon>
        <taxon>Hymenoptera</taxon>
        <taxon>Apocrita</taxon>
        <taxon>Aculeata</taxon>
        <taxon>Formicoidea</taxon>
        <taxon>Formicidae</taxon>
        <taxon>Myrmicinae</taxon>
        <taxon>Acromyrmex</taxon>
    </lineage>
</organism>
<evidence type="ECO:0000313" key="2">
    <source>
        <dbReference type="Proteomes" id="UP000007755"/>
    </source>
</evidence>
<dbReference type="EMBL" id="GL888090">
    <property type="protein sequence ID" value="EGI67672.1"/>
    <property type="molecule type" value="Genomic_DNA"/>
</dbReference>
<sequence>MPNCAKRLRKLPGYESKMSKNEVSLRHSIPVNLFRRTLLSVVNRNSLYDEASSHHLYGRQGRGPEMRIGGTRSLQERVTRRHLLKRERLEWHKETNPLFAINRPRDPADATARESLRGVEVQYGRKNFSTEGPIKS</sequence>
<protein>
    <submittedName>
        <fullName evidence="1">Uncharacterized protein</fullName>
    </submittedName>
</protein>
<name>F4WDQ9_ACREC</name>
<dbReference type="Proteomes" id="UP000007755">
    <property type="component" value="Unassembled WGS sequence"/>
</dbReference>
<evidence type="ECO:0000313" key="1">
    <source>
        <dbReference type="EMBL" id="EGI67672.1"/>
    </source>
</evidence>
<accession>F4WDQ9</accession>
<keyword evidence="2" id="KW-1185">Reference proteome</keyword>
<reference evidence="1" key="1">
    <citation type="submission" date="2011-02" db="EMBL/GenBank/DDBJ databases">
        <title>The genome of the leaf-cutting ant Acromyrmex echinatior suggests key adaptations to social evolution and fungus farming.</title>
        <authorList>
            <person name="Nygaard S."/>
            <person name="Zhang G."/>
        </authorList>
    </citation>
    <scope>NUCLEOTIDE SEQUENCE</scope>
</reference>